<dbReference type="VEuPathDB" id="VectorBase:AARA014040"/>
<name>A0A182IEW5_ANOAR</name>
<evidence type="ECO:0000313" key="1">
    <source>
        <dbReference type="EnsemblMetazoa" id="AARA014040-PA"/>
    </source>
</evidence>
<dbReference type="EnsemblMetazoa" id="AARA014040-RA">
    <property type="protein sequence ID" value="AARA014040-PA"/>
    <property type="gene ID" value="AARA014040"/>
</dbReference>
<dbReference type="Proteomes" id="UP000075840">
    <property type="component" value="Unassembled WGS sequence"/>
</dbReference>
<keyword evidence="2" id="KW-1185">Reference proteome</keyword>
<dbReference type="AlphaFoldDB" id="A0A182IEW5"/>
<proteinExistence type="predicted"/>
<accession>A0A182IEW5</accession>
<evidence type="ECO:0000313" key="2">
    <source>
        <dbReference type="Proteomes" id="UP000075840"/>
    </source>
</evidence>
<reference evidence="1" key="1">
    <citation type="submission" date="2022-08" db="UniProtKB">
        <authorList>
            <consortium name="EnsemblMetazoa"/>
        </authorList>
    </citation>
    <scope>IDENTIFICATION</scope>
    <source>
        <strain evidence="1">Dongola</strain>
    </source>
</reference>
<protein>
    <submittedName>
        <fullName evidence="1">Uncharacterized protein</fullName>
    </submittedName>
</protein>
<dbReference type="EMBL" id="APCN01004206">
    <property type="status" value="NOT_ANNOTATED_CDS"/>
    <property type="molecule type" value="Genomic_DNA"/>
</dbReference>
<sequence>MKQLYHLVLIMLIVATCLTNEALSAPSQVAKREAVPHCMVWQGMKICLPSFLNARW</sequence>
<organism evidence="1 2">
    <name type="scientific">Anopheles arabiensis</name>
    <name type="common">Mosquito</name>
    <dbReference type="NCBI Taxonomy" id="7173"/>
    <lineage>
        <taxon>Eukaryota</taxon>
        <taxon>Metazoa</taxon>
        <taxon>Ecdysozoa</taxon>
        <taxon>Arthropoda</taxon>
        <taxon>Hexapoda</taxon>
        <taxon>Insecta</taxon>
        <taxon>Pterygota</taxon>
        <taxon>Neoptera</taxon>
        <taxon>Endopterygota</taxon>
        <taxon>Diptera</taxon>
        <taxon>Nematocera</taxon>
        <taxon>Culicoidea</taxon>
        <taxon>Culicidae</taxon>
        <taxon>Anophelinae</taxon>
        <taxon>Anopheles</taxon>
    </lineage>
</organism>